<evidence type="ECO:0000256" key="1">
    <source>
        <dbReference type="SAM" id="MobiDB-lite"/>
    </source>
</evidence>
<keyword evidence="3" id="KW-1185">Reference proteome</keyword>
<dbReference type="EMBL" id="GG663738">
    <property type="protein sequence ID" value="EEH57701.1"/>
    <property type="molecule type" value="Genomic_DNA"/>
</dbReference>
<feature type="compositionally biased region" description="Basic residues" evidence="1">
    <location>
        <begin position="1"/>
        <end position="14"/>
    </location>
</feature>
<reference evidence="2 3" key="1">
    <citation type="journal article" date="2009" name="Science">
        <title>Green evolution and dynamic adaptations revealed by genomes of the marine picoeukaryotes Micromonas.</title>
        <authorList>
            <person name="Worden A.Z."/>
            <person name="Lee J.H."/>
            <person name="Mock T."/>
            <person name="Rouze P."/>
            <person name="Simmons M.P."/>
            <person name="Aerts A.L."/>
            <person name="Allen A.E."/>
            <person name="Cuvelier M.L."/>
            <person name="Derelle E."/>
            <person name="Everett M.V."/>
            <person name="Foulon E."/>
            <person name="Grimwood J."/>
            <person name="Gundlach H."/>
            <person name="Henrissat B."/>
            <person name="Napoli C."/>
            <person name="McDonald S.M."/>
            <person name="Parker M.S."/>
            <person name="Rombauts S."/>
            <person name="Salamov A."/>
            <person name="Von Dassow P."/>
            <person name="Badger J.H."/>
            <person name="Coutinho P.M."/>
            <person name="Demir E."/>
            <person name="Dubchak I."/>
            <person name="Gentemann C."/>
            <person name="Eikrem W."/>
            <person name="Gready J.E."/>
            <person name="John U."/>
            <person name="Lanier W."/>
            <person name="Lindquist E.A."/>
            <person name="Lucas S."/>
            <person name="Mayer K.F."/>
            <person name="Moreau H."/>
            <person name="Not F."/>
            <person name="Otillar R."/>
            <person name="Panaud O."/>
            <person name="Pangilinan J."/>
            <person name="Paulsen I."/>
            <person name="Piegu B."/>
            <person name="Poliakov A."/>
            <person name="Robbens S."/>
            <person name="Schmutz J."/>
            <person name="Toulza E."/>
            <person name="Wyss T."/>
            <person name="Zelensky A."/>
            <person name="Zhou K."/>
            <person name="Armbrust E.V."/>
            <person name="Bhattacharya D."/>
            <person name="Goodenough U.W."/>
            <person name="Van de Peer Y."/>
            <person name="Grigoriev I.V."/>
        </authorList>
    </citation>
    <scope>NUCLEOTIDE SEQUENCE [LARGE SCALE GENOMIC DNA]</scope>
    <source>
        <strain evidence="2 3">CCMP1545</strain>
    </source>
</reference>
<dbReference type="RefSeq" id="XP_003057750.1">
    <property type="nucleotide sequence ID" value="XM_003057704.1"/>
</dbReference>
<dbReference type="Proteomes" id="UP000001876">
    <property type="component" value="Unassembled WGS sequence"/>
</dbReference>
<name>C1MQF9_MICPC</name>
<evidence type="ECO:0000313" key="2">
    <source>
        <dbReference type="EMBL" id="EEH57701.1"/>
    </source>
</evidence>
<evidence type="ECO:0000313" key="3">
    <source>
        <dbReference type="Proteomes" id="UP000001876"/>
    </source>
</evidence>
<dbReference type="AlphaFoldDB" id="C1MQF9"/>
<organism evidence="3">
    <name type="scientific">Micromonas pusilla (strain CCMP1545)</name>
    <name type="common">Picoplanktonic green alga</name>
    <dbReference type="NCBI Taxonomy" id="564608"/>
    <lineage>
        <taxon>Eukaryota</taxon>
        <taxon>Viridiplantae</taxon>
        <taxon>Chlorophyta</taxon>
        <taxon>Mamiellophyceae</taxon>
        <taxon>Mamiellales</taxon>
        <taxon>Mamiellaceae</taxon>
        <taxon>Micromonas</taxon>
    </lineage>
</organism>
<dbReference type="GeneID" id="9683559"/>
<proteinExistence type="predicted"/>
<accession>C1MQF9</accession>
<gene>
    <name evidence="2" type="ORF">MICPUCDRAFT_57277</name>
</gene>
<protein>
    <submittedName>
        <fullName evidence="2">Predicted protein</fullName>
    </submittedName>
</protein>
<dbReference type="KEGG" id="mpp:MICPUCDRAFT_57277"/>
<sequence length="69" mass="7935">MPNQRTHRRRRRRKNGADPTPPRGPLDDITEDLACLVFTHVDYLRDRRSLSAVSKVVGRDRKRLGPSNG</sequence>
<feature type="region of interest" description="Disordered" evidence="1">
    <location>
        <begin position="1"/>
        <end position="29"/>
    </location>
</feature>